<evidence type="ECO:0000313" key="2">
    <source>
        <dbReference type="Proteomes" id="UP001227268"/>
    </source>
</evidence>
<sequence length="273" mass="29675">MAAIHDSRTLSDRDITEAAAYKRLYPVEYLRRFVVENVRPDGRNKDQARDVKINVANGSALVRLGDTTVVCGIKAEIAEPDWKTPNHGWIVPNLDLPALSSPHFKPGPPAEEAQVFSQQLNDLLVSSNVLPLSALCIEPKRAAWVLYVDLVCINYDGNAFDASVLAVMAALRDTCTFGIFKGEHLLPDPTAFETPLLDTTITIALDSTDFTTATTTTKQLEEPRIRLVRQNGLGGLGGKQSGTSPTTGIALLGDCIVLAKERVKTISEVLYGM</sequence>
<dbReference type="Proteomes" id="UP001227268">
    <property type="component" value="Unassembled WGS sequence"/>
</dbReference>
<dbReference type="EMBL" id="JASBWT010000008">
    <property type="protein sequence ID" value="KAJ9102584.1"/>
    <property type="molecule type" value="Genomic_DNA"/>
</dbReference>
<comment type="caution">
    <text evidence="1">The sequence shown here is derived from an EMBL/GenBank/DDBJ whole genome shotgun (WGS) entry which is preliminary data.</text>
</comment>
<name>A0ACC2VUB3_9TREE</name>
<protein>
    <submittedName>
        <fullName evidence="1">Uncharacterized protein</fullName>
    </submittedName>
</protein>
<accession>A0ACC2VUB3</accession>
<reference evidence="1" key="1">
    <citation type="submission" date="2023-04" db="EMBL/GenBank/DDBJ databases">
        <title>Draft Genome sequencing of Naganishia species isolated from polar environments using Oxford Nanopore Technology.</title>
        <authorList>
            <person name="Leo P."/>
            <person name="Venkateswaran K."/>
        </authorList>
    </citation>
    <scope>NUCLEOTIDE SEQUENCE</scope>
    <source>
        <strain evidence="1">MNA-CCFEE 5423</strain>
    </source>
</reference>
<evidence type="ECO:0000313" key="1">
    <source>
        <dbReference type="EMBL" id="KAJ9102584.1"/>
    </source>
</evidence>
<gene>
    <name evidence="1" type="ORF">QFC21_002985</name>
</gene>
<keyword evidence="2" id="KW-1185">Reference proteome</keyword>
<organism evidence="1 2">
    <name type="scientific">Naganishia friedmannii</name>
    <dbReference type="NCBI Taxonomy" id="89922"/>
    <lineage>
        <taxon>Eukaryota</taxon>
        <taxon>Fungi</taxon>
        <taxon>Dikarya</taxon>
        <taxon>Basidiomycota</taxon>
        <taxon>Agaricomycotina</taxon>
        <taxon>Tremellomycetes</taxon>
        <taxon>Filobasidiales</taxon>
        <taxon>Filobasidiaceae</taxon>
        <taxon>Naganishia</taxon>
    </lineage>
</organism>
<proteinExistence type="predicted"/>